<feature type="transmembrane region" description="Helical" evidence="9">
    <location>
        <begin position="757"/>
        <end position="781"/>
    </location>
</feature>
<evidence type="ECO:0000256" key="3">
    <source>
        <dbReference type="ARBA" id="ARBA00022729"/>
    </source>
</evidence>
<dbReference type="InterPro" id="IPR013783">
    <property type="entry name" value="Ig-like_fold"/>
</dbReference>
<keyword evidence="8" id="KW-0325">Glycoprotein</keyword>
<feature type="chain" id="PRO_5044751105" description="Protein-tyrosine-phosphatase" evidence="10">
    <location>
        <begin position="23"/>
        <end position="1116"/>
    </location>
</feature>
<dbReference type="Gene3D" id="2.60.40.10">
    <property type="entry name" value="Immunoglobulins"/>
    <property type="match status" value="2"/>
</dbReference>
<gene>
    <name evidence="14" type="ORF">ABEB36_005272</name>
</gene>
<dbReference type="AlphaFoldDB" id="A0ABD1EXM6"/>
<proteinExistence type="predicted"/>
<organism evidence="14 15">
    <name type="scientific">Hypothenemus hampei</name>
    <name type="common">Coffee berry borer</name>
    <dbReference type="NCBI Taxonomy" id="57062"/>
    <lineage>
        <taxon>Eukaryota</taxon>
        <taxon>Metazoa</taxon>
        <taxon>Ecdysozoa</taxon>
        <taxon>Arthropoda</taxon>
        <taxon>Hexapoda</taxon>
        <taxon>Insecta</taxon>
        <taxon>Pterygota</taxon>
        <taxon>Neoptera</taxon>
        <taxon>Endopterygota</taxon>
        <taxon>Coleoptera</taxon>
        <taxon>Polyphaga</taxon>
        <taxon>Cucujiformia</taxon>
        <taxon>Curculionidae</taxon>
        <taxon>Scolytinae</taxon>
        <taxon>Hypothenemus</taxon>
    </lineage>
</organism>
<feature type="domain" description="Tyrosine specific protein phosphatases" evidence="12">
    <location>
        <begin position="998"/>
        <end position="1072"/>
    </location>
</feature>
<keyword evidence="2 9" id="KW-0812">Transmembrane</keyword>
<evidence type="ECO:0000256" key="9">
    <source>
        <dbReference type="SAM" id="Phobius"/>
    </source>
</evidence>
<feature type="domain" description="Fibronectin type-III" evidence="13">
    <location>
        <begin position="402"/>
        <end position="505"/>
    </location>
</feature>
<reference evidence="14 15" key="1">
    <citation type="submission" date="2024-05" db="EMBL/GenBank/DDBJ databases">
        <title>Genetic variation in Jamaican populations of the coffee berry borer (Hypothenemus hampei).</title>
        <authorList>
            <person name="Errbii M."/>
            <person name="Myrie A."/>
        </authorList>
    </citation>
    <scope>NUCLEOTIDE SEQUENCE [LARGE SCALE GENOMIC DNA]</scope>
    <source>
        <strain evidence="14">JA-Hopewell-2020-01-JO</strain>
        <tissue evidence="14">Whole body</tissue>
    </source>
</reference>
<comment type="caution">
    <text evidence="14">The sequence shown here is derived from an EMBL/GenBank/DDBJ whole genome shotgun (WGS) entry which is preliminary data.</text>
</comment>
<dbReference type="InterPro" id="IPR016130">
    <property type="entry name" value="Tyr_Pase_AS"/>
</dbReference>
<dbReference type="CDD" id="cd00063">
    <property type="entry name" value="FN3"/>
    <property type="match status" value="2"/>
</dbReference>
<evidence type="ECO:0000256" key="1">
    <source>
        <dbReference type="ARBA" id="ARBA00004167"/>
    </source>
</evidence>
<evidence type="ECO:0000256" key="7">
    <source>
        <dbReference type="ARBA" id="ARBA00023136"/>
    </source>
</evidence>
<evidence type="ECO:0000256" key="4">
    <source>
        <dbReference type="ARBA" id="ARBA00022801"/>
    </source>
</evidence>
<dbReference type="PANTHER" id="PTHR46957">
    <property type="entry name" value="CYTOKINE RECEPTOR"/>
    <property type="match status" value="1"/>
</dbReference>
<dbReference type="GO" id="GO:0009653">
    <property type="term" value="P:anatomical structure morphogenesis"/>
    <property type="evidence" value="ECO:0007669"/>
    <property type="project" value="UniProtKB-ARBA"/>
</dbReference>
<dbReference type="SUPFAM" id="SSF52799">
    <property type="entry name" value="(Phosphotyrosine protein) phosphatases II"/>
    <property type="match status" value="1"/>
</dbReference>
<feature type="domain" description="Fibronectin type-III" evidence="13">
    <location>
        <begin position="180"/>
        <end position="286"/>
    </location>
</feature>
<evidence type="ECO:0000256" key="10">
    <source>
        <dbReference type="SAM" id="SignalP"/>
    </source>
</evidence>
<evidence type="ECO:0000259" key="13">
    <source>
        <dbReference type="PROSITE" id="PS50853"/>
    </source>
</evidence>
<sequence>MGVFILWFQVLIVCLLSNISLDNSFFATANRTTTSTSIEPLDWFNITSTTTTTWPIFIQRFTDDDNIQTNITTTEYPCSSVVLDKVIIMETSATEAIALLIFYNVYPNVSSNTCVTDVSVKCAINADITWDSIYPISVDSSLQQNITLSDLLEYTNYICMFSMNETNISKQANFTTQDVAPRNLKVFLLSPFSFKILWSSPSKNVSYPSTYNITIIRHDVGSENHFLGNCSTSLDNFNFTNMNGTTNFTFEEALPDFNYTIEVRALFNAGLGREARTSCLTNISASEEPRNIGASYWENMTNRNIEMYVELLWSMPCNTNGPVKYFVIDISGVYRENYTLVENYSFTTNITDSSYKFSLIVSNLMAASNYSVEIFATVDPYGQFHGEKACITFSTPDNLPDIPNNATVSSVSPYTATLMWNLPSNNPGLILQYQITINYFSLDWFQTPDCFVEKTNRSFNTTDEMFTVDELIPATIYNVTIAAQTSRGFGNPTNFSFISNSSVPDPFNVSTIVEPNVINQTEYDVTGGIRIFPGCFYGQIFGYFMSAIGNRENYLDLNIEQNTTNLNETSFTFDLSPEYTYSLNVTIIPTTQPELSKSTQFSSPAGVPNFDIGELSNIEFNISTTQASLTLHRRFFNSSKGSLRFIAIIVSNRNITSDDEYYSWDISQWPELQEEDGEIYYQATPQFWNPFLNDEDDNDESVDFILGNNESCAANEQFCNRPLMPATTYFIYIRMFNSAYYRTTMPLLLVTEALSTLAFVLGLTFGLLALCLTSFAGFFLWRKGIIRKYLSKVKSTTDTGLSKEKFVDYCERLERDSDVLAKEWQDLQAKSEEIYKDYTTHFALLPENKRKNRYTNILPFDHSRVKLNIDEDDEICSDYINASFIKGFSTKEEYIATQGPLPHTARDFWKMVFQENVTMIVMVTRLIEEKREKCFKYFPNNHESMIFGEDIEVRCSLELNFDIYCLRILQVRKDLKQVTVTHMQFLNWPDFGIPHGTENLLVFCHQFRNRWKSEGGMAVIHCSAGVGRTGTIMALDILVQALEAGEKLDVAKTVLELRRQRKSMVQSQTQYFYIYQLLRSTIEDPLSRGDEIREPIYANIQQSSSTPGIAIAESAF</sequence>
<keyword evidence="6 9" id="KW-1133">Transmembrane helix</keyword>
<dbReference type="EMBL" id="JBDJPC010000004">
    <property type="protein sequence ID" value="KAL1505793.1"/>
    <property type="molecule type" value="Genomic_DNA"/>
</dbReference>
<dbReference type="Pfam" id="PF00102">
    <property type="entry name" value="Y_phosphatase"/>
    <property type="match status" value="1"/>
</dbReference>
<keyword evidence="7 9" id="KW-0472">Membrane</keyword>
<evidence type="ECO:0000259" key="11">
    <source>
        <dbReference type="PROSITE" id="PS50055"/>
    </source>
</evidence>
<dbReference type="InterPro" id="IPR050713">
    <property type="entry name" value="RTP_Phos/Ushers"/>
</dbReference>
<dbReference type="SMART" id="SM00060">
    <property type="entry name" value="FN3"/>
    <property type="match status" value="3"/>
</dbReference>
<feature type="domain" description="Tyrosine-protein phosphatase" evidence="11">
    <location>
        <begin position="820"/>
        <end position="1081"/>
    </location>
</feature>
<dbReference type="PROSITE" id="PS00383">
    <property type="entry name" value="TYR_PHOSPHATASE_1"/>
    <property type="match status" value="1"/>
</dbReference>
<dbReference type="Gene3D" id="3.90.190.10">
    <property type="entry name" value="Protein tyrosine phosphatase superfamily"/>
    <property type="match status" value="1"/>
</dbReference>
<evidence type="ECO:0008006" key="16">
    <source>
        <dbReference type="Google" id="ProtNLM"/>
    </source>
</evidence>
<feature type="signal peptide" evidence="10">
    <location>
        <begin position="1"/>
        <end position="22"/>
    </location>
</feature>
<dbReference type="PROSITE" id="PS50853">
    <property type="entry name" value="FN3"/>
    <property type="match status" value="2"/>
</dbReference>
<evidence type="ECO:0000256" key="2">
    <source>
        <dbReference type="ARBA" id="ARBA00022692"/>
    </source>
</evidence>
<evidence type="ECO:0000256" key="6">
    <source>
        <dbReference type="ARBA" id="ARBA00022989"/>
    </source>
</evidence>
<accession>A0ABD1EXM6</accession>
<evidence type="ECO:0000259" key="12">
    <source>
        <dbReference type="PROSITE" id="PS50056"/>
    </source>
</evidence>
<dbReference type="PRINTS" id="PR00700">
    <property type="entry name" value="PRTYPHPHTASE"/>
</dbReference>
<dbReference type="InterPro" id="IPR029021">
    <property type="entry name" value="Prot-tyrosine_phosphatase-like"/>
</dbReference>
<name>A0ABD1EXM6_HYPHA</name>
<dbReference type="InterPro" id="IPR003595">
    <property type="entry name" value="Tyr_Pase_cat"/>
</dbReference>
<dbReference type="GO" id="GO:0004721">
    <property type="term" value="F:phosphoprotein phosphatase activity"/>
    <property type="evidence" value="ECO:0007669"/>
    <property type="project" value="UniProtKB-KW"/>
</dbReference>
<dbReference type="SMART" id="SM00404">
    <property type="entry name" value="PTPc_motif"/>
    <property type="match status" value="1"/>
</dbReference>
<comment type="subcellular location">
    <subcellularLocation>
        <location evidence="1">Membrane</location>
        <topology evidence="1">Single-pass membrane protein</topology>
    </subcellularLocation>
</comment>
<keyword evidence="15" id="KW-1185">Reference proteome</keyword>
<dbReference type="SMART" id="SM00194">
    <property type="entry name" value="PTPc"/>
    <property type="match status" value="1"/>
</dbReference>
<dbReference type="InterPro" id="IPR003961">
    <property type="entry name" value="FN3_dom"/>
</dbReference>
<evidence type="ECO:0000256" key="8">
    <source>
        <dbReference type="ARBA" id="ARBA00023180"/>
    </source>
</evidence>
<dbReference type="PROSITE" id="PS50055">
    <property type="entry name" value="TYR_PHOSPHATASE_PTP"/>
    <property type="match status" value="1"/>
</dbReference>
<keyword evidence="5" id="KW-0904">Protein phosphatase</keyword>
<dbReference type="GO" id="GO:0048666">
    <property type="term" value="P:neuron development"/>
    <property type="evidence" value="ECO:0007669"/>
    <property type="project" value="UniProtKB-ARBA"/>
</dbReference>
<dbReference type="PROSITE" id="PS50056">
    <property type="entry name" value="TYR_PHOSPHATASE_2"/>
    <property type="match status" value="1"/>
</dbReference>
<dbReference type="InterPro" id="IPR036116">
    <property type="entry name" value="FN3_sf"/>
</dbReference>
<keyword evidence="4" id="KW-0378">Hydrolase</keyword>
<evidence type="ECO:0000256" key="5">
    <source>
        <dbReference type="ARBA" id="ARBA00022912"/>
    </source>
</evidence>
<dbReference type="InterPro" id="IPR000242">
    <property type="entry name" value="PTP_cat"/>
</dbReference>
<dbReference type="Pfam" id="PF00041">
    <property type="entry name" value="fn3"/>
    <property type="match status" value="1"/>
</dbReference>
<keyword evidence="3 10" id="KW-0732">Signal</keyword>
<dbReference type="PANTHER" id="PTHR46957:SF3">
    <property type="entry name" value="CYTOKINE RECEPTOR"/>
    <property type="match status" value="1"/>
</dbReference>
<evidence type="ECO:0000313" key="14">
    <source>
        <dbReference type="EMBL" id="KAL1505793.1"/>
    </source>
</evidence>
<dbReference type="InterPro" id="IPR000387">
    <property type="entry name" value="Tyr_Pase_dom"/>
</dbReference>
<dbReference type="Proteomes" id="UP001566132">
    <property type="component" value="Unassembled WGS sequence"/>
</dbReference>
<protein>
    <recommendedName>
        <fullName evidence="16">Protein-tyrosine-phosphatase</fullName>
    </recommendedName>
</protein>
<dbReference type="GO" id="GO:0016020">
    <property type="term" value="C:membrane"/>
    <property type="evidence" value="ECO:0007669"/>
    <property type="project" value="UniProtKB-SubCell"/>
</dbReference>
<dbReference type="SUPFAM" id="SSF49265">
    <property type="entry name" value="Fibronectin type III"/>
    <property type="match status" value="2"/>
</dbReference>
<evidence type="ECO:0000313" key="15">
    <source>
        <dbReference type="Proteomes" id="UP001566132"/>
    </source>
</evidence>